<evidence type="ECO:0000256" key="2">
    <source>
        <dbReference type="ARBA" id="ARBA00022801"/>
    </source>
</evidence>
<dbReference type="GO" id="GO:0016787">
    <property type="term" value="F:hydrolase activity"/>
    <property type="evidence" value="ECO:0007669"/>
    <property type="project" value="UniProtKB-KW"/>
</dbReference>
<reference evidence="3 4" key="1">
    <citation type="submission" date="2014-07" db="EMBL/GenBank/DDBJ databases">
        <authorList>
            <person name="Zhang J.E."/>
            <person name="Yang H."/>
            <person name="Guo J."/>
            <person name="Deng Z."/>
            <person name="Luo H."/>
            <person name="Luo M."/>
            <person name="Zhao B."/>
        </authorList>
    </citation>
    <scope>NUCLEOTIDE SEQUENCE [LARGE SCALE GENOMIC DNA]</scope>
    <source>
        <strain evidence="3 4">1CP</strain>
    </source>
</reference>
<dbReference type="SUPFAM" id="SSF55031">
    <property type="entry name" value="Bacterial exopeptidase dimerisation domain"/>
    <property type="match status" value="1"/>
</dbReference>
<evidence type="ECO:0000256" key="1">
    <source>
        <dbReference type="ARBA" id="ARBA00022723"/>
    </source>
</evidence>
<sequence length="447" mass="48177">MTAATATPLAGLDEQRRTWTEQAWATVDRERLRELIIGLVDIASPTGDEMPLAQHITETFTASGIEAHTMDLDDRQANSWARLRGDGSGPDLMLYAPIDTVTSGNSEEDVPWAAETLRPDMTARADSEGDYVIGLGASNPKGHAACVMAAIEAVHAAGIPLTGDLIAGFGAGGMPTNPRPGVGNPRRNTGQGVGCSFLLEQGVWADFALIAKPGWTVSWEEVGLAWFEVTVHGTHTYVGSRHRLPYRNPVALAGEVAVRLERWFPQYSQAHRSGLVLPQGMVANIRGGCERTASFTPAQVRMMVDLRLSPRTTPTAAKRELVDAVLRIATELDARIDVEQILSIPGESSDERMWLCRSAVAAWEAAEGQPHRAVHDASGATDANILRSRGIPTVRVGMPKVVDAPFEVDFAMGMNTVDLAEAEKLTRYLIRVAVDTATRTLEEVGTG</sequence>
<name>A0A1B1K8M4_RHOOP</name>
<dbReference type="PATRIC" id="fig|37919.13.peg.4517"/>
<dbReference type="PANTHER" id="PTHR43808">
    <property type="entry name" value="ACETYLORNITHINE DEACETYLASE"/>
    <property type="match status" value="1"/>
</dbReference>
<dbReference type="Gene3D" id="3.30.70.360">
    <property type="match status" value="1"/>
</dbReference>
<dbReference type="EMBL" id="CP009111">
    <property type="protein sequence ID" value="ANS28957.1"/>
    <property type="molecule type" value="Genomic_DNA"/>
</dbReference>
<dbReference type="Proteomes" id="UP000186108">
    <property type="component" value="Chromosome"/>
</dbReference>
<proteinExistence type="predicted"/>
<dbReference type="AlphaFoldDB" id="A0A1B1K8M4"/>
<accession>A0A1B1K8M4</accession>
<organism evidence="3 4">
    <name type="scientific">Rhodococcus opacus</name>
    <name type="common">Nocardia opaca</name>
    <dbReference type="NCBI Taxonomy" id="37919"/>
    <lineage>
        <taxon>Bacteria</taxon>
        <taxon>Bacillati</taxon>
        <taxon>Actinomycetota</taxon>
        <taxon>Actinomycetes</taxon>
        <taxon>Mycobacteriales</taxon>
        <taxon>Nocardiaceae</taxon>
        <taxon>Rhodococcus</taxon>
    </lineage>
</organism>
<protein>
    <submittedName>
        <fullName evidence="3">Deacylase</fullName>
    </submittedName>
</protein>
<dbReference type="Gene3D" id="3.40.630.10">
    <property type="entry name" value="Zn peptidases"/>
    <property type="match status" value="1"/>
</dbReference>
<keyword evidence="1" id="KW-0479">Metal-binding</keyword>
<dbReference type="RefSeq" id="WP_065491512.1">
    <property type="nucleotide sequence ID" value="NZ_CP009111.1"/>
</dbReference>
<dbReference type="SUPFAM" id="SSF53187">
    <property type="entry name" value="Zn-dependent exopeptidases"/>
    <property type="match status" value="1"/>
</dbReference>
<dbReference type="InterPro" id="IPR036264">
    <property type="entry name" value="Bact_exopeptidase_dim_dom"/>
</dbReference>
<gene>
    <name evidence="3" type="ORF">R1CP_21405</name>
</gene>
<evidence type="ECO:0000313" key="3">
    <source>
        <dbReference type="EMBL" id="ANS28957.1"/>
    </source>
</evidence>
<evidence type="ECO:0000313" key="4">
    <source>
        <dbReference type="Proteomes" id="UP000186108"/>
    </source>
</evidence>
<keyword evidence="2" id="KW-0378">Hydrolase</keyword>
<dbReference type="InterPro" id="IPR050072">
    <property type="entry name" value="Peptidase_M20A"/>
</dbReference>